<dbReference type="Pfam" id="PF01934">
    <property type="entry name" value="HepT-like"/>
    <property type="match status" value="1"/>
</dbReference>
<name>A0A2T1DDR1_9CYAN</name>
<keyword evidence="2" id="KW-1277">Toxin-antitoxin system</keyword>
<organism evidence="7 8">
    <name type="scientific">Phormidesmis priestleyi ULC007</name>
    <dbReference type="NCBI Taxonomy" id="1920490"/>
    <lineage>
        <taxon>Bacteria</taxon>
        <taxon>Bacillati</taxon>
        <taxon>Cyanobacteriota</taxon>
        <taxon>Cyanophyceae</taxon>
        <taxon>Leptolyngbyales</taxon>
        <taxon>Leptolyngbyaceae</taxon>
        <taxon>Phormidesmis</taxon>
    </lineage>
</organism>
<dbReference type="GO" id="GO:0016787">
    <property type="term" value="F:hydrolase activity"/>
    <property type="evidence" value="ECO:0007669"/>
    <property type="project" value="UniProtKB-KW"/>
</dbReference>
<keyword evidence="3" id="KW-0540">Nuclease</keyword>
<dbReference type="InterPro" id="IPR051813">
    <property type="entry name" value="HepT_RNase_toxin"/>
</dbReference>
<reference evidence="7 8" key="2">
    <citation type="submission" date="2018-03" db="EMBL/GenBank/DDBJ databases">
        <title>The ancient ancestry and fast evolution of plastids.</title>
        <authorList>
            <person name="Moore K.R."/>
            <person name="Magnabosco C."/>
            <person name="Momper L."/>
            <person name="Gold D.A."/>
            <person name="Bosak T."/>
            <person name="Fournier G.P."/>
        </authorList>
    </citation>
    <scope>NUCLEOTIDE SEQUENCE [LARGE SCALE GENOMIC DNA]</scope>
    <source>
        <strain evidence="7 8">ULC007</strain>
    </source>
</reference>
<keyword evidence="1" id="KW-0597">Phosphoprotein</keyword>
<keyword evidence="8" id="KW-1185">Reference proteome</keyword>
<evidence type="ECO:0000256" key="6">
    <source>
        <dbReference type="ARBA" id="ARBA00024207"/>
    </source>
</evidence>
<sequence length="114" mass="13229">MPRDNESLIDIERAIRRTLRYAAGVNRIDLETNDEKVSALLYQITIIGEATKRLSSDFRQQHPEISWREIAGMRNVIVHEYDQVDLDIVWDVVQTKLPKLLPLLEPLLLPPVNE</sequence>
<comment type="caution">
    <text evidence="7">The sequence shown here is derived from an EMBL/GenBank/DDBJ whole genome shotgun (WGS) entry which is preliminary data.</text>
</comment>
<proteinExistence type="inferred from homology"/>
<dbReference type="Gene3D" id="1.20.120.580">
    <property type="entry name" value="bsu32300-like"/>
    <property type="match status" value="1"/>
</dbReference>
<gene>
    <name evidence="7" type="ORF">C7B65_15040</name>
</gene>
<comment type="similarity">
    <text evidence="6">Belongs to the HepT RNase toxin family.</text>
</comment>
<evidence type="ECO:0000256" key="5">
    <source>
        <dbReference type="ARBA" id="ARBA00022801"/>
    </source>
</evidence>
<dbReference type="OrthoDB" id="9810538at2"/>
<evidence type="ECO:0000256" key="4">
    <source>
        <dbReference type="ARBA" id="ARBA00022741"/>
    </source>
</evidence>
<protein>
    <submittedName>
        <fullName evidence="7">DUF86 domain-containing protein</fullName>
    </submittedName>
</protein>
<dbReference type="GO" id="GO:0110001">
    <property type="term" value="C:toxin-antitoxin complex"/>
    <property type="evidence" value="ECO:0007669"/>
    <property type="project" value="InterPro"/>
</dbReference>
<accession>A0A2T1DDR1</accession>
<keyword evidence="5" id="KW-0378">Hydrolase</keyword>
<dbReference type="Proteomes" id="UP000238634">
    <property type="component" value="Unassembled WGS sequence"/>
</dbReference>
<dbReference type="GO" id="GO:0000166">
    <property type="term" value="F:nucleotide binding"/>
    <property type="evidence" value="ECO:0007669"/>
    <property type="project" value="UniProtKB-KW"/>
</dbReference>
<dbReference type="STRING" id="1920490.GCA_001895925_00396"/>
<evidence type="ECO:0000313" key="8">
    <source>
        <dbReference type="Proteomes" id="UP000238634"/>
    </source>
</evidence>
<dbReference type="PANTHER" id="PTHR34139:SF1">
    <property type="entry name" value="RNASE MJ1380-RELATED"/>
    <property type="match status" value="1"/>
</dbReference>
<dbReference type="RefSeq" id="WP_073072515.1">
    <property type="nucleotide sequence ID" value="NZ_MPPI01000016.1"/>
</dbReference>
<dbReference type="GO" id="GO:0004540">
    <property type="term" value="F:RNA nuclease activity"/>
    <property type="evidence" value="ECO:0007669"/>
    <property type="project" value="InterPro"/>
</dbReference>
<reference evidence="7 8" key="1">
    <citation type="submission" date="2018-02" db="EMBL/GenBank/DDBJ databases">
        <authorList>
            <person name="Cohen D.B."/>
            <person name="Kent A.D."/>
        </authorList>
    </citation>
    <scope>NUCLEOTIDE SEQUENCE [LARGE SCALE GENOMIC DNA]</scope>
    <source>
        <strain evidence="7 8">ULC007</strain>
    </source>
</reference>
<dbReference type="InterPro" id="IPR008201">
    <property type="entry name" value="HepT-like"/>
</dbReference>
<dbReference type="AlphaFoldDB" id="A0A2T1DDR1"/>
<dbReference type="EMBL" id="PVWG01000016">
    <property type="protein sequence ID" value="PSB18606.1"/>
    <property type="molecule type" value="Genomic_DNA"/>
</dbReference>
<evidence type="ECO:0000256" key="2">
    <source>
        <dbReference type="ARBA" id="ARBA00022649"/>
    </source>
</evidence>
<keyword evidence="4" id="KW-0547">Nucleotide-binding</keyword>
<dbReference type="PANTHER" id="PTHR34139">
    <property type="entry name" value="UPF0331 PROTEIN MJ0127"/>
    <property type="match status" value="1"/>
</dbReference>
<evidence type="ECO:0000256" key="3">
    <source>
        <dbReference type="ARBA" id="ARBA00022722"/>
    </source>
</evidence>
<dbReference type="InterPro" id="IPR037038">
    <property type="entry name" value="HepT-like_sf"/>
</dbReference>
<evidence type="ECO:0000256" key="1">
    <source>
        <dbReference type="ARBA" id="ARBA00022553"/>
    </source>
</evidence>
<evidence type="ECO:0000313" key="7">
    <source>
        <dbReference type="EMBL" id="PSB18606.1"/>
    </source>
</evidence>